<reference evidence="10" key="1">
    <citation type="submission" date="2016-10" db="EMBL/GenBank/DDBJ databases">
        <authorList>
            <person name="Varghese N."/>
        </authorList>
    </citation>
    <scope>NUCLEOTIDE SEQUENCE [LARGE SCALE GENOMIC DNA]</scope>
    <source>
        <strain evidence="10">DSM 18820</strain>
    </source>
</reference>
<dbReference type="InterPro" id="IPR005467">
    <property type="entry name" value="His_kinase_dom"/>
</dbReference>
<dbReference type="CDD" id="cd00082">
    <property type="entry name" value="HisKA"/>
    <property type="match status" value="1"/>
</dbReference>
<dbReference type="InterPro" id="IPR036097">
    <property type="entry name" value="HisK_dim/P_sf"/>
</dbReference>
<evidence type="ECO:0000259" key="7">
    <source>
        <dbReference type="PROSITE" id="PS50112"/>
    </source>
</evidence>
<dbReference type="Pfam" id="PF02518">
    <property type="entry name" value="HATPase_c"/>
    <property type="match status" value="1"/>
</dbReference>
<dbReference type="OrthoDB" id="9757990at2"/>
<protein>
    <recommendedName>
        <fullName evidence="2">histidine kinase</fullName>
        <ecNumber evidence="2">2.7.13.3</ecNumber>
    </recommendedName>
</protein>
<evidence type="ECO:0000259" key="8">
    <source>
        <dbReference type="PROSITE" id="PS50113"/>
    </source>
</evidence>
<dbReference type="SUPFAM" id="SSF47384">
    <property type="entry name" value="Homodimeric domain of signal transducing histidine kinase"/>
    <property type="match status" value="1"/>
</dbReference>
<dbReference type="PROSITE" id="PS50109">
    <property type="entry name" value="HIS_KIN"/>
    <property type="match status" value="1"/>
</dbReference>
<dbReference type="InterPro" id="IPR004358">
    <property type="entry name" value="Sig_transdc_His_kin-like_C"/>
</dbReference>
<keyword evidence="3" id="KW-0597">Phosphoprotein</keyword>
<gene>
    <name evidence="9" type="ORF">SAMN04487941_3827</name>
</gene>
<dbReference type="Pfam" id="PF08447">
    <property type="entry name" value="PAS_3"/>
    <property type="match status" value="1"/>
</dbReference>
<dbReference type="InterPro" id="IPR003661">
    <property type="entry name" value="HisK_dim/P_dom"/>
</dbReference>
<evidence type="ECO:0000256" key="5">
    <source>
        <dbReference type="ARBA" id="ARBA00022777"/>
    </source>
</evidence>
<dbReference type="InterPro" id="IPR000014">
    <property type="entry name" value="PAS"/>
</dbReference>
<sequence length="361" mass="40534">MNPNIAPILEEVAAKFSQVYFVYHPEKGRFQYLNPAFTALFGLPLEDVVDSPGALLDKVHPEDVDFVREHYKLLLAGKVQEHLEFRFMVTAGGYKWICVSAAPASSMNGETGMVAGYAEDITGKKAYLNNVLKFNAKKNSTLEILSHDLAAPFANIQGAINLIEEQLENSDQDITQAIGFIKQDSKRGSDMIRDFVDNEFLESSQVVLHMERIDLAEKIQTVIDSYRERTHLVSKEFRFDPVEKPIFLYLDEMKFMQVVNNLISNSIKFTNDGGIITVALEDKGKTVLVSVADNGIGIPEDLKPHLFDKFSKARRRGIKGEKSIGLGMSIIKNIVELHRGRIWCESVENQGTTFYVELPVG</sequence>
<feature type="domain" description="PAC" evidence="8">
    <location>
        <begin position="81"/>
        <end position="133"/>
    </location>
</feature>
<dbReference type="PANTHER" id="PTHR43547:SF2">
    <property type="entry name" value="HYBRID SIGNAL TRANSDUCTION HISTIDINE KINASE C"/>
    <property type="match status" value="1"/>
</dbReference>
<evidence type="ECO:0000256" key="2">
    <source>
        <dbReference type="ARBA" id="ARBA00012438"/>
    </source>
</evidence>
<dbReference type="Gene3D" id="3.30.450.20">
    <property type="entry name" value="PAS domain"/>
    <property type="match status" value="1"/>
</dbReference>
<dbReference type="InterPro" id="IPR003594">
    <property type="entry name" value="HATPase_dom"/>
</dbReference>
<evidence type="ECO:0000259" key="6">
    <source>
        <dbReference type="PROSITE" id="PS50109"/>
    </source>
</evidence>
<dbReference type="SUPFAM" id="SSF55785">
    <property type="entry name" value="PYP-like sensor domain (PAS domain)"/>
    <property type="match status" value="1"/>
</dbReference>
<evidence type="ECO:0000313" key="10">
    <source>
        <dbReference type="Proteomes" id="UP000182491"/>
    </source>
</evidence>
<comment type="catalytic activity">
    <reaction evidence="1">
        <text>ATP + protein L-histidine = ADP + protein N-phospho-L-histidine.</text>
        <dbReference type="EC" id="2.7.13.3"/>
    </reaction>
</comment>
<evidence type="ECO:0000256" key="4">
    <source>
        <dbReference type="ARBA" id="ARBA00022679"/>
    </source>
</evidence>
<dbReference type="CDD" id="cd00075">
    <property type="entry name" value="HATPase"/>
    <property type="match status" value="1"/>
</dbReference>
<dbReference type="EC" id="2.7.13.3" evidence="2"/>
<evidence type="ECO:0000256" key="1">
    <source>
        <dbReference type="ARBA" id="ARBA00000085"/>
    </source>
</evidence>
<dbReference type="SMART" id="SM00387">
    <property type="entry name" value="HATPase_c"/>
    <property type="match status" value="1"/>
</dbReference>
<evidence type="ECO:0000256" key="3">
    <source>
        <dbReference type="ARBA" id="ARBA00022553"/>
    </source>
</evidence>
<dbReference type="PROSITE" id="PS50112">
    <property type="entry name" value="PAS"/>
    <property type="match status" value="1"/>
</dbReference>
<name>A0A1I7KL81_9BACT</name>
<dbReference type="Gene3D" id="1.10.287.130">
    <property type="match status" value="1"/>
</dbReference>
<dbReference type="PROSITE" id="PS50113">
    <property type="entry name" value="PAC"/>
    <property type="match status" value="1"/>
</dbReference>
<dbReference type="FunFam" id="3.30.565.10:FF:000006">
    <property type="entry name" value="Sensor histidine kinase WalK"/>
    <property type="match status" value="1"/>
</dbReference>
<proteinExistence type="predicted"/>
<feature type="domain" description="Histidine kinase" evidence="6">
    <location>
        <begin position="144"/>
        <end position="361"/>
    </location>
</feature>
<dbReference type="InterPro" id="IPR035965">
    <property type="entry name" value="PAS-like_dom_sf"/>
</dbReference>
<dbReference type="EMBL" id="FPCA01000006">
    <property type="protein sequence ID" value="SFU98195.1"/>
    <property type="molecule type" value="Genomic_DNA"/>
</dbReference>
<dbReference type="GO" id="GO:0000155">
    <property type="term" value="F:phosphorelay sensor kinase activity"/>
    <property type="evidence" value="ECO:0007669"/>
    <property type="project" value="InterPro"/>
</dbReference>
<evidence type="ECO:0000313" key="9">
    <source>
        <dbReference type="EMBL" id="SFU98195.1"/>
    </source>
</evidence>
<accession>A0A1I7KL81</accession>
<dbReference type="SUPFAM" id="SSF55874">
    <property type="entry name" value="ATPase domain of HSP90 chaperone/DNA topoisomerase II/histidine kinase"/>
    <property type="match status" value="1"/>
</dbReference>
<dbReference type="STRING" id="388950.GCA_001611675_02795"/>
<dbReference type="Gene3D" id="3.30.565.10">
    <property type="entry name" value="Histidine kinase-like ATPase, C-terminal domain"/>
    <property type="match status" value="1"/>
</dbReference>
<dbReference type="InterPro" id="IPR036890">
    <property type="entry name" value="HATPase_C_sf"/>
</dbReference>
<dbReference type="AlphaFoldDB" id="A0A1I7KL81"/>
<dbReference type="InterPro" id="IPR000700">
    <property type="entry name" value="PAS-assoc_C"/>
</dbReference>
<keyword evidence="5 9" id="KW-0418">Kinase</keyword>
<dbReference type="PRINTS" id="PR00344">
    <property type="entry name" value="BCTRLSENSOR"/>
</dbReference>
<dbReference type="SMART" id="SM00091">
    <property type="entry name" value="PAS"/>
    <property type="match status" value="1"/>
</dbReference>
<dbReference type="CDD" id="cd00130">
    <property type="entry name" value="PAS"/>
    <property type="match status" value="1"/>
</dbReference>
<dbReference type="Proteomes" id="UP000182491">
    <property type="component" value="Unassembled WGS sequence"/>
</dbReference>
<organism evidence="9 10">
    <name type="scientific">Pontibacter akesuensis</name>
    <dbReference type="NCBI Taxonomy" id="388950"/>
    <lineage>
        <taxon>Bacteria</taxon>
        <taxon>Pseudomonadati</taxon>
        <taxon>Bacteroidota</taxon>
        <taxon>Cytophagia</taxon>
        <taxon>Cytophagales</taxon>
        <taxon>Hymenobacteraceae</taxon>
        <taxon>Pontibacter</taxon>
    </lineage>
</organism>
<dbReference type="RefSeq" id="WP_068838739.1">
    <property type="nucleotide sequence ID" value="NZ_BMXC01000005.1"/>
</dbReference>
<dbReference type="InterPro" id="IPR013655">
    <property type="entry name" value="PAS_fold_3"/>
</dbReference>
<keyword evidence="4" id="KW-0808">Transferase</keyword>
<dbReference type="PANTHER" id="PTHR43547">
    <property type="entry name" value="TWO-COMPONENT HISTIDINE KINASE"/>
    <property type="match status" value="1"/>
</dbReference>
<keyword evidence="10" id="KW-1185">Reference proteome</keyword>
<feature type="domain" description="PAS" evidence="7">
    <location>
        <begin position="26"/>
        <end position="78"/>
    </location>
</feature>
<dbReference type="NCBIfam" id="TIGR00229">
    <property type="entry name" value="sensory_box"/>
    <property type="match status" value="1"/>
</dbReference>